<accession>A0A5M9N027</accession>
<reference evidence="2 3" key="1">
    <citation type="submission" date="2019-08" db="EMBL/GenBank/DDBJ databases">
        <title>The genome sequence of a newly discovered highly antifungal drug resistant Aspergillus species, Aspergillus tanneri NIH 1004.</title>
        <authorList>
            <person name="Mounaud S."/>
            <person name="Singh I."/>
            <person name="Joardar V."/>
            <person name="Pakala S."/>
            <person name="Pakala S."/>
            <person name="Venepally P."/>
            <person name="Chung J.K."/>
            <person name="Losada L."/>
            <person name="Nierman W.C."/>
        </authorList>
    </citation>
    <scope>NUCLEOTIDE SEQUENCE [LARGE SCALE GENOMIC DNA]</scope>
    <source>
        <strain evidence="2 3">NIH1004</strain>
    </source>
</reference>
<organism evidence="2 3">
    <name type="scientific">Aspergillus tanneri</name>
    <dbReference type="NCBI Taxonomy" id="1220188"/>
    <lineage>
        <taxon>Eukaryota</taxon>
        <taxon>Fungi</taxon>
        <taxon>Dikarya</taxon>
        <taxon>Ascomycota</taxon>
        <taxon>Pezizomycotina</taxon>
        <taxon>Eurotiomycetes</taxon>
        <taxon>Eurotiomycetidae</taxon>
        <taxon>Eurotiales</taxon>
        <taxon>Aspergillaceae</taxon>
        <taxon>Aspergillus</taxon>
        <taxon>Aspergillus subgen. Circumdati</taxon>
    </lineage>
</organism>
<proteinExistence type="predicted"/>
<gene>
    <name evidence="2" type="ORF">ATNIH1004_001607</name>
</gene>
<dbReference type="RefSeq" id="XP_033432063.1">
    <property type="nucleotide sequence ID" value="XM_033566306.1"/>
</dbReference>
<dbReference type="EMBL" id="QUQM01000002">
    <property type="protein sequence ID" value="KAA8652702.1"/>
    <property type="molecule type" value="Genomic_DNA"/>
</dbReference>
<sequence length="333" mass="36705">MAKGLVAFEYTKGARRKPNTLLFLGGLGDGLCTVEYIADLVSAAESTQWSIFSPILSSSYGGWGLSHLGKDIDEIAQCVRYIREYKTQIYGSGKIVVMGHSTGSQDVMHYLTCVNPRPKHPVLDRGTEPVTRPCIDGAIIQAPVSDREAMLWVMTTGTDRDSPETMRELCARAAENAKKSPFEDGDTLDTLVPLSVTSRIGYPNSTSVSSSRFLSLLSPDSPQNPGEDDLFSSDLSDEKLQQTFGAIKSRGILKSKLLVLYSGRDQSVPPWVDKEALMRRWSVAAGQEIWDSNSMIIPNASHALSDPDQAEPRRILVERVTQYLDEVDTRPLF</sequence>
<dbReference type="PANTHER" id="PTHR31591">
    <property type="entry name" value="UPF0613 PROTEIN PB24D3.06C"/>
    <property type="match status" value="1"/>
</dbReference>
<dbReference type="InterPro" id="IPR013744">
    <property type="entry name" value="SidJ"/>
</dbReference>
<dbReference type="VEuPathDB" id="FungiDB:EYZ11_008302"/>
<dbReference type="OrthoDB" id="10034502at2759"/>
<evidence type="ECO:0000256" key="1">
    <source>
        <dbReference type="SAM" id="MobiDB-lite"/>
    </source>
</evidence>
<evidence type="ECO:0000313" key="3">
    <source>
        <dbReference type="Proteomes" id="UP000324241"/>
    </source>
</evidence>
<protein>
    <recommendedName>
        <fullName evidence="4">Esterase</fullName>
    </recommendedName>
</protein>
<comment type="caution">
    <text evidence="2">The sequence shown here is derived from an EMBL/GenBank/DDBJ whole genome shotgun (WGS) entry which is preliminary data.</text>
</comment>
<dbReference type="PANTHER" id="PTHR31591:SF4">
    <property type="entry name" value="PUTATIVE (AFU_ORTHOLOGUE AFUA_7G00330)-RELATED"/>
    <property type="match status" value="1"/>
</dbReference>
<dbReference type="SUPFAM" id="SSF53474">
    <property type="entry name" value="alpha/beta-Hydrolases"/>
    <property type="match status" value="1"/>
</dbReference>
<feature type="region of interest" description="Disordered" evidence="1">
    <location>
        <begin position="213"/>
        <end position="233"/>
    </location>
</feature>
<dbReference type="Proteomes" id="UP000324241">
    <property type="component" value="Unassembled WGS sequence"/>
</dbReference>
<dbReference type="Gene3D" id="3.40.50.1820">
    <property type="entry name" value="alpha/beta hydrolase"/>
    <property type="match status" value="1"/>
</dbReference>
<dbReference type="GeneID" id="54324309"/>
<name>A0A5M9N027_9EURO</name>
<evidence type="ECO:0008006" key="4">
    <source>
        <dbReference type="Google" id="ProtNLM"/>
    </source>
</evidence>
<dbReference type="AlphaFoldDB" id="A0A5M9N027"/>
<dbReference type="InterPro" id="IPR029058">
    <property type="entry name" value="AB_hydrolase_fold"/>
</dbReference>
<dbReference type="Pfam" id="PF08538">
    <property type="entry name" value="DUF1749"/>
    <property type="match status" value="1"/>
</dbReference>
<evidence type="ECO:0000313" key="2">
    <source>
        <dbReference type="EMBL" id="KAA8652702.1"/>
    </source>
</evidence>